<evidence type="ECO:0000313" key="3">
    <source>
        <dbReference type="EMBL" id="KIL64633.1"/>
    </source>
</evidence>
<evidence type="ECO:0000313" key="4">
    <source>
        <dbReference type="Proteomes" id="UP000054549"/>
    </source>
</evidence>
<keyword evidence="4" id="KW-1185">Reference proteome</keyword>
<dbReference type="STRING" id="946122.A0A0C2X7B4"/>
<proteinExistence type="predicted"/>
<feature type="transmembrane region" description="Helical" evidence="1">
    <location>
        <begin position="233"/>
        <end position="254"/>
    </location>
</feature>
<dbReference type="InterPro" id="IPR045339">
    <property type="entry name" value="DUF6534"/>
</dbReference>
<dbReference type="Pfam" id="PF20152">
    <property type="entry name" value="DUF6534"/>
    <property type="match status" value="1"/>
</dbReference>
<feature type="transmembrane region" description="Helical" evidence="1">
    <location>
        <begin position="93"/>
        <end position="116"/>
    </location>
</feature>
<keyword evidence="1" id="KW-0472">Membrane</keyword>
<feature type="transmembrane region" description="Helical" evidence="1">
    <location>
        <begin position="194"/>
        <end position="213"/>
    </location>
</feature>
<dbReference type="Proteomes" id="UP000054549">
    <property type="component" value="Unassembled WGS sequence"/>
</dbReference>
<feature type="transmembrane region" description="Helical" evidence="1">
    <location>
        <begin position="136"/>
        <end position="158"/>
    </location>
</feature>
<evidence type="ECO:0000259" key="2">
    <source>
        <dbReference type="Pfam" id="PF20152"/>
    </source>
</evidence>
<dbReference type="AlphaFoldDB" id="A0A0C2X7B4"/>
<dbReference type="HOGENOM" id="CLU_046025_2_1_1"/>
<dbReference type="PANTHER" id="PTHR40465:SF1">
    <property type="entry name" value="DUF6534 DOMAIN-CONTAINING PROTEIN"/>
    <property type="match status" value="1"/>
</dbReference>
<dbReference type="OrthoDB" id="2536347at2759"/>
<accession>A0A0C2X7B4</accession>
<evidence type="ECO:0000256" key="1">
    <source>
        <dbReference type="SAM" id="Phobius"/>
    </source>
</evidence>
<feature type="transmembrane region" description="Helical" evidence="1">
    <location>
        <begin position="170"/>
        <end position="188"/>
    </location>
</feature>
<keyword evidence="1" id="KW-0812">Transmembrane</keyword>
<protein>
    <recommendedName>
        <fullName evidence="2">DUF6534 domain-containing protein</fullName>
    </recommendedName>
</protein>
<feature type="transmembrane region" description="Helical" evidence="1">
    <location>
        <begin position="28"/>
        <end position="51"/>
    </location>
</feature>
<organism evidence="3 4">
    <name type="scientific">Amanita muscaria (strain Koide BX008)</name>
    <dbReference type="NCBI Taxonomy" id="946122"/>
    <lineage>
        <taxon>Eukaryota</taxon>
        <taxon>Fungi</taxon>
        <taxon>Dikarya</taxon>
        <taxon>Basidiomycota</taxon>
        <taxon>Agaricomycotina</taxon>
        <taxon>Agaricomycetes</taxon>
        <taxon>Agaricomycetidae</taxon>
        <taxon>Agaricales</taxon>
        <taxon>Pluteineae</taxon>
        <taxon>Amanitaceae</taxon>
        <taxon>Amanita</taxon>
    </lineage>
</organism>
<feature type="domain" description="DUF6534" evidence="2">
    <location>
        <begin position="202"/>
        <end position="290"/>
    </location>
</feature>
<sequence>MPTDVYLEHGTENSTLILTMLQSSDPRIYRYTEITVTVAALVVGNLVNWLLHGVLTLQICLCPFVQSSTPVSYQLADLYYLAFPNDKTWTKTVVYTAYILETVQVIGLGVILLLIVAGGSSYAGPFILDPSLDYRWTIQALLMNLVGGLLPFIAQGVYAHRIQIITQRKVIPRLAILQLSAAIITAVISAMILIWLWIGLTVINDLIITFMMVRSLLKEKPLSNDTKSKVIRLVRLIIATGLLTVTANILSFTFLLLDPYRATDSIGIAILIFIPKLYGNSILVMMNNRMTIRNSRDVTPNMISINALSRVSTLVIADHSTGTSDSATPRDEVAV</sequence>
<gene>
    <name evidence="3" type="ORF">M378DRAFT_24495</name>
</gene>
<name>A0A0C2X7B4_AMAMK</name>
<dbReference type="InParanoid" id="A0A0C2X7B4"/>
<dbReference type="PANTHER" id="PTHR40465">
    <property type="entry name" value="CHROMOSOME 1, WHOLE GENOME SHOTGUN SEQUENCE"/>
    <property type="match status" value="1"/>
</dbReference>
<reference evidence="3 4" key="1">
    <citation type="submission" date="2014-04" db="EMBL/GenBank/DDBJ databases">
        <title>Evolutionary Origins and Diversification of the Mycorrhizal Mutualists.</title>
        <authorList>
            <consortium name="DOE Joint Genome Institute"/>
            <consortium name="Mycorrhizal Genomics Consortium"/>
            <person name="Kohler A."/>
            <person name="Kuo A."/>
            <person name="Nagy L.G."/>
            <person name="Floudas D."/>
            <person name="Copeland A."/>
            <person name="Barry K.W."/>
            <person name="Cichocki N."/>
            <person name="Veneault-Fourrey C."/>
            <person name="LaButti K."/>
            <person name="Lindquist E.A."/>
            <person name="Lipzen A."/>
            <person name="Lundell T."/>
            <person name="Morin E."/>
            <person name="Murat C."/>
            <person name="Riley R."/>
            <person name="Ohm R."/>
            <person name="Sun H."/>
            <person name="Tunlid A."/>
            <person name="Henrissat B."/>
            <person name="Grigoriev I.V."/>
            <person name="Hibbett D.S."/>
            <person name="Martin F."/>
        </authorList>
    </citation>
    <scope>NUCLEOTIDE SEQUENCE [LARGE SCALE GENOMIC DNA]</scope>
    <source>
        <strain evidence="3 4">Koide BX008</strain>
    </source>
</reference>
<dbReference type="EMBL" id="KN818248">
    <property type="protein sequence ID" value="KIL64633.1"/>
    <property type="molecule type" value="Genomic_DNA"/>
</dbReference>
<feature type="transmembrane region" description="Helical" evidence="1">
    <location>
        <begin position="266"/>
        <end position="286"/>
    </location>
</feature>
<keyword evidence="1" id="KW-1133">Transmembrane helix</keyword>